<dbReference type="GO" id="GO:0005524">
    <property type="term" value="F:ATP binding"/>
    <property type="evidence" value="ECO:0007669"/>
    <property type="project" value="InterPro"/>
</dbReference>
<dbReference type="InterPro" id="IPR012947">
    <property type="entry name" value="tRNA_SAD"/>
</dbReference>
<reference evidence="10 11" key="1">
    <citation type="journal article" date="2017" name="PLoS Biol.">
        <title>The sea cucumber genome provides insights into morphological evolution and visceral regeneration.</title>
        <authorList>
            <person name="Zhang X."/>
            <person name="Sun L."/>
            <person name="Yuan J."/>
            <person name="Sun Y."/>
            <person name="Gao Y."/>
            <person name="Zhang L."/>
            <person name="Li S."/>
            <person name="Dai H."/>
            <person name="Hamel J.F."/>
            <person name="Liu C."/>
            <person name="Yu Y."/>
            <person name="Liu S."/>
            <person name="Lin W."/>
            <person name="Guo K."/>
            <person name="Jin S."/>
            <person name="Xu P."/>
            <person name="Storey K.B."/>
            <person name="Huan P."/>
            <person name="Zhang T."/>
            <person name="Zhou Y."/>
            <person name="Zhang J."/>
            <person name="Lin C."/>
            <person name="Li X."/>
            <person name="Xing L."/>
            <person name="Huo D."/>
            <person name="Sun M."/>
            <person name="Wang L."/>
            <person name="Mercier A."/>
            <person name="Li F."/>
            <person name="Yang H."/>
            <person name="Xiang J."/>
        </authorList>
    </citation>
    <scope>NUCLEOTIDE SEQUENCE [LARGE SCALE GENOMIC DNA]</scope>
    <source>
        <strain evidence="10">Shaxun</strain>
        <tissue evidence="10">Muscle</tissue>
    </source>
</reference>
<dbReference type="GO" id="GO:0004812">
    <property type="term" value="F:aminoacyl-tRNA ligase activity"/>
    <property type="evidence" value="ECO:0007669"/>
    <property type="project" value="InterPro"/>
</dbReference>
<dbReference type="Proteomes" id="UP000230750">
    <property type="component" value="Unassembled WGS sequence"/>
</dbReference>
<sequence length="374" mass="42065">MKNETLTEKYSDKQWKRAKKPRQDFDTKVASCTPSKLKIVNNGKKEQISGYDVICDDTVLFPEGGGQPDDRGTHLITAIADEKYGWRTTSWDLGREKSFIEMDTPAIKNEQLIQLEVDVNEAIRKCLPMTPRWVDAGSDELKEIRSRGLPDDHVGLVRIVEISSIEANMCCGTHVSNLSHLQSIKLISAEKGKKNKTNVYFLAGNRVLSYLGGTIETEKKLNKLLKCGPGEFAQAVEKQQKTLKVTNKTNLLLLREIAVLEAQRYLNKPERDPIFCLHRKDGDSEFLNMVANEIGCQNALMMLSVGDEKASGMFLVAGPEEIVSEVGPRIEEELKGKGIFKNGRYQGKATLLCNRDKAEKILREYTDKIIKTED</sequence>
<evidence type="ECO:0000256" key="1">
    <source>
        <dbReference type="ARBA" id="ARBA00001947"/>
    </source>
</evidence>
<dbReference type="AlphaFoldDB" id="A0A2G8L249"/>
<dbReference type="Gene3D" id="3.30.980.10">
    <property type="entry name" value="Threonyl-trna Synthetase, Chain A, domain 2"/>
    <property type="match status" value="1"/>
</dbReference>
<comment type="cofactor">
    <cofactor evidence="1">
        <name>Zn(2+)</name>
        <dbReference type="ChEBI" id="CHEBI:29105"/>
    </cofactor>
</comment>
<gene>
    <name evidence="10" type="ORF">BSL78_08762</name>
</gene>
<comment type="similarity">
    <text evidence="3">Belongs to the class-II aminoacyl-tRNA synthetase family. Alax-L subfamily.</text>
</comment>
<evidence type="ECO:0000313" key="10">
    <source>
        <dbReference type="EMBL" id="PIK54334.1"/>
    </source>
</evidence>
<dbReference type="OrthoDB" id="288942at2759"/>
<keyword evidence="4" id="KW-0963">Cytoplasm</keyword>
<keyword evidence="7" id="KW-0648">Protein biosynthesis</keyword>
<dbReference type="InterPro" id="IPR051335">
    <property type="entry name" value="Alanyl-tRNA_Editing_Enzymes"/>
</dbReference>
<proteinExistence type="inferred from homology"/>
<dbReference type="EMBL" id="MRZV01000253">
    <property type="protein sequence ID" value="PIK54334.1"/>
    <property type="molecule type" value="Genomic_DNA"/>
</dbReference>
<dbReference type="GO" id="GO:0006412">
    <property type="term" value="P:translation"/>
    <property type="evidence" value="ECO:0007669"/>
    <property type="project" value="UniProtKB-KW"/>
</dbReference>
<dbReference type="STRING" id="307972.A0A2G8L249"/>
<keyword evidence="11" id="KW-1185">Reference proteome</keyword>
<dbReference type="GO" id="GO:0043039">
    <property type="term" value="P:tRNA aminoacylation"/>
    <property type="evidence" value="ECO:0007669"/>
    <property type="project" value="InterPro"/>
</dbReference>
<protein>
    <submittedName>
        <fullName evidence="10">Putative alanyl-tRNA editing protein Aarsd1-B</fullName>
    </submittedName>
</protein>
<evidence type="ECO:0000256" key="7">
    <source>
        <dbReference type="ARBA" id="ARBA00022917"/>
    </source>
</evidence>
<dbReference type="GO" id="GO:0002196">
    <property type="term" value="F:Ser-tRNA(Ala) deacylase activity"/>
    <property type="evidence" value="ECO:0007669"/>
    <property type="project" value="TreeGrafter"/>
</dbReference>
<dbReference type="SMART" id="SM00863">
    <property type="entry name" value="tRNA_SAD"/>
    <property type="match status" value="1"/>
</dbReference>
<keyword evidence="5" id="KW-0479">Metal-binding</keyword>
<evidence type="ECO:0000259" key="9">
    <source>
        <dbReference type="SMART" id="SM00863"/>
    </source>
</evidence>
<dbReference type="InterPro" id="IPR018163">
    <property type="entry name" value="Thr/Ala-tRNA-synth_IIc_edit"/>
</dbReference>
<dbReference type="SUPFAM" id="SSF55186">
    <property type="entry name" value="ThrRS/AlaRS common domain"/>
    <property type="match status" value="1"/>
</dbReference>
<dbReference type="GO" id="GO:0046872">
    <property type="term" value="F:metal ion binding"/>
    <property type="evidence" value="ECO:0007669"/>
    <property type="project" value="UniProtKB-KW"/>
</dbReference>
<evidence type="ECO:0000256" key="5">
    <source>
        <dbReference type="ARBA" id="ARBA00022723"/>
    </source>
</evidence>
<evidence type="ECO:0000256" key="3">
    <source>
        <dbReference type="ARBA" id="ARBA00008429"/>
    </source>
</evidence>
<evidence type="ECO:0000256" key="6">
    <source>
        <dbReference type="ARBA" id="ARBA00022833"/>
    </source>
</evidence>
<keyword evidence="6" id="KW-0862">Zinc</keyword>
<evidence type="ECO:0000256" key="8">
    <source>
        <dbReference type="SAM" id="MobiDB-lite"/>
    </source>
</evidence>
<accession>A0A2G8L249</accession>
<dbReference type="PANTHER" id="PTHR43462:SF1">
    <property type="entry name" value="ALANYL-TRNA EDITING PROTEIN AARSD1"/>
    <property type="match status" value="1"/>
</dbReference>
<evidence type="ECO:0000256" key="4">
    <source>
        <dbReference type="ARBA" id="ARBA00022490"/>
    </source>
</evidence>
<dbReference type="GO" id="GO:0005737">
    <property type="term" value="C:cytoplasm"/>
    <property type="evidence" value="ECO:0007669"/>
    <property type="project" value="UniProtKB-SubCell"/>
</dbReference>
<name>A0A2G8L249_STIJA</name>
<comment type="subcellular location">
    <subcellularLocation>
        <location evidence="2">Cytoplasm</location>
    </subcellularLocation>
</comment>
<evidence type="ECO:0000256" key="2">
    <source>
        <dbReference type="ARBA" id="ARBA00004496"/>
    </source>
</evidence>
<dbReference type="Pfam" id="PF07973">
    <property type="entry name" value="tRNA_SAD"/>
    <property type="match status" value="1"/>
</dbReference>
<feature type="domain" description="Threonyl/alanyl tRNA synthetase SAD" evidence="9">
    <location>
        <begin position="157"/>
        <end position="200"/>
    </location>
</feature>
<dbReference type="InterPro" id="IPR009000">
    <property type="entry name" value="Transl_B-barrel_sf"/>
</dbReference>
<comment type="caution">
    <text evidence="10">The sequence shown here is derived from an EMBL/GenBank/DDBJ whole genome shotgun (WGS) entry which is preliminary data.</text>
</comment>
<dbReference type="SUPFAM" id="SSF50447">
    <property type="entry name" value="Translation proteins"/>
    <property type="match status" value="1"/>
</dbReference>
<organism evidence="10 11">
    <name type="scientific">Stichopus japonicus</name>
    <name type="common">Sea cucumber</name>
    <dbReference type="NCBI Taxonomy" id="307972"/>
    <lineage>
        <taxon>Eukaryota</taxon>
        <taxon>Metazoa</taxon>
        <taxon>Echinodermata</taxon>
        <taxon>Eleutherozoa</taxon>
        <taxon>Echinozoa</taxon>
        <taxon>Holothuroidea</taxon>
        <taxon>Aspidochirotacea</taxon>
        <taxon>Aspidochirotida</taxon>
        <taxon>Stichopodidae</taxon>
        <taxon>Apostichopus</taxon>
    </lineage>
</organism>
<dbReference type="FunFam" id="3.30.980.10:FF:000007">
    <property type="entry name" value="alanyl-tRNA editing protein Aarsd1"/>
    <property type="match status" value="1"/>
</dbReference>
<evidence type="ECO:0000313" key="11">
    <source>
        <dbReference type="Proteomes" id="UP000230750"/>
    </source>
</evidence>
<dbReference type="PANTHER" id="PTHR43462">
    <property type="entry name" value="ALANYL-TRNA EDITING PROTEIN"/>
    <property type="match status" value="1"/>
</dbReference>
<feature type="region of interest" description="Disordered" evidence="8">
    <location>
        <begin position="1"/>
        <end position="24"/>
    </location>
</feature>